<evidence type="ECO:0000313" key="2">
    <source>
        <dbReference type="Proteomes" id="UP001306508"/>
    </source>
</evidence>
<dbReference type="Proteomes" id="UP001306508">
    <property type="component" value="Unassembled WGS sequence"/>
</dbReference>
<dbReference type="GO" id="GO:0000307">
    <property type="term" value="C:cyclin-dependent protein kinase holoenzyme complex"/>
    <property type="evidence" value="ECO:0007669"/>
    <property type="project" value="UniProtKB-ARBA"/>
</dbReference>
<dbReference type="PANTHER" id="PTHR15615">
    <property type="match status" value="1"/>
</dbReference>
<dbReference type="GO" id="GO:0019901">
    <property type="term" value="F:protein kinase binding"/>
    <property type="evidence" value="ECO:0007669"/>
    <property type="project" value="InterPro"/>
</dbReference>
<dbReference type="FunFam" id="1.10.472.10:FF:000085">
    <property type="entry name" value="Pho80p cyclin"/>
    <property type="match status" value="1"/>
</dbReference>
<keyword evidence="2" id="KW-1185">Reference proteome</keyword>
<dbReference type="Pfam" id="PF08613">
    <property type="entry name" value="Cyclin"/>
    <property type="match status" value="1"/>
</dbReference>
<organism evidence="1 2">
    <name type="scientific">Arxiozyma heterogenica</name>
    <dbReference type="NCBI Taxonomy" id="278026"/>
    <lineage>
        <taxon>Eukaryota</taxon>
        <taxon>Fungi</taxon>
        <taxon>Dikarya</taxon>
        <taxon>Ascomycota</taxon>
        <taxon>Saccharomycotina</taxon>
        <taxon>Saccharomycetes</taxon>
        <taxon>Saccharomycetales</taxon>
        <taxon>Saccharomycetaceae</taxon>
        <taxon>Arxiozyma</taxon>
    </lineage>
</organism>
<dbReference type="Gene3D" id="1.10.472.10">
    <property type="entry name" value="Cyclin-like"/>
    <property type="match status" value="1"/>
</dbReference>
<protein>
    <recommendedName>
        <fullName evidence="3">Cyclin</fullName>
    </recommendedName>
</protein>
<dbReference type="GO" id="GO:0016538">
    <property type="term" value="F:cyclin-dependent protein serine/threonine kinase regulator activity"/>
    <property type="evidence" value="ECO:0007669"/>
    <property type="project" value="TreeGrafter"/>
</dbReference>
<dbReference type="CDD" id="cd20558">
    <property type="entry name" value="CYCLIN_ScPCL7-like"/>
    <property type="match status" value="1"/>
</dbReference>
<dbReference type="EMBL" id="JAWIZZ010000038">
    <property type="protein sequence ID" value="KAK5781237.1"/>
    <property type="molecule type" value="Genomic_DNA"/>
</dbReference>
<gene>
    <name evidence="1" type="ORF">RI543_001637</name>
</gene>
<proteinExistence type="predicted"/>
<sequence>MRNVSSGLDVQEQTAASIPTVVLPTDFSKCPRTDLIALISRMLVFLIHINEKNKKSNSKNQSHEVKLTRFHSSAPPSISVYNYLLRLAKYSSIEQCVFLTSLYYIDLLSSVYKDFTLDSLTVHRFLLTSTTVASKGLCDTFCTNAHYAKVGGVQCSELNLLEREFLRRINYRILPRDDNITLCKYESHLGKVVITDKIEYEYVLKNTKNHENSGYNVLNTYYRKIIQLVGKFSLATDISRRANFVLEDTLSHIVQNDNNGKKRSFEAIQASLHGDLGLSASYTLQGNTFHNYSDEKKALKKQK</sequence>
<evidence type="ECO:0000313" key="1">
    <source>
        <dbReference type="EMBL" id="KAK5781237.1"/>
    </source>
</evidence>
<comment type="caution">
    <text evidence="1">The sequence shown here is derived from an EMBL/GenBank/DDBJ whole genome shotgun (WGS) entry which is preliminary data.</text>
</comment>
<accession>A0AAN7WS87</accession>
<dbReference type="InterPro" id="IPR036915">
    <property type="entry name" value="Cyclin-like_sf"/>
</dbReference>
<evidence type="ECO:0008006" key="3">
    <source>
        <dbReference type="Google" id="ProtNLM"/>
    </source>
</evidence>
<dbReference type="InterPro" id="IPR013922">
    <property type="entry name" value="Cyclin_PHO80-like"/>
</dbReference>
<dbReference type="PANTHER" id="PTHR15615:SF117">
    <property type="entry name" value="PHO85 CYCLIN PHO80"/>
    <property type="match status" value="1"/>
</dbReference>
<name>A0AAN7WS87_9SACH</name>
<dbReference type="SUPFAM" id="SSF47954">
    <property type="entry name" value="Cyclin-like"/>
    <property type="match status" value="1"/>
</dbReference>
<reference evidence="2" key="1">
    <citation type="submission" date="2023-07" db="EMBL/GenBank/DDBJ databases">
        <title>A draft genome of Kazachstania heterogenica Y-27499.</title>
        <authorList>
            <person name="Donic C."/>
            <person name="Kralova J.S."/>
            <person name="Fidel L."/>
            <person name="Ben-Dor S."/>
            <person name="Jung S."/>
        </authorList>
    </citation>
    <scope>NUCLEOTIDE SEQUENCE [LARGE SCALE GENOMIC DNA]</scope>
    <source>
        <strain evidence="2">Y27499</strain>
    </source>
</reference>
<dbReference type="GO" id="GO:0005634">
    <property type="term" value="C:nucleus"/>
    <property type="evidence" value="ECO:0007669"/>
    <property type="project" value="TreeGrafter"/>
</dbReference>
<dbReference type="AlphaFoldDB" id="A0AAN7WS87"/>